<feature type="transmembrane region" description="Helical" evidence="1">
    <location>
        <begin position="12"/>
        <end position="28"/>
    </location>
</feature>
<gene>
    <name evidence="2" type="ORF">KL86CLO1_12945</name>
</gene>
<feature type="transmembrane region" description="Helical" evidence="1">
    <location>
        <begin position="295"/>
        <end position="315"/>
    </location>
</feature>
<keyword evidence="1" id="KW-0812">Transmembrane</keyword>
<protein>
    <submittedName>
        <fullName evidence="2">Uncharacterized protein</fullName>
    </submittedName>
</protein>
<dbReference type="EMBL" id="FLUN01000001">
    <property type="protein sequence ID" value="SBW10479.1"/>
    <property type="molecule type" value="Genomic_DNA"/>
</dbReference>
<feature type="transmembrane region" description="Helical" evidence="1">
    <location>
        <begin position="336"/>
        <end position="357"/>
    </location>
</feature>
<feature type="transmembrane region" description="Helical" evidence="1">
    <location>
        <begin position="98"/>
        <end position="117"/>
    </location>
</feature>
<feature type="transmembrane region" description="Helical" evidence="1">
    <location>
        <begin position="363"/>
        <end position="385"/>
    </location>
</feature>
<feature type="transmembrane region" description="Helical" evidence="1">
    <location>
        <begin position="232"/>
        <end position="252"/>
    </location>
</feature>
<feature type="transmembrane region" description="Helical" evidence="1">
    <location>
        <begin position="158"/>
        <end position="187"/>
    </location>
</feature>
<feature type="transmembrane region" description="Helical" evidence="1">
    <location>
        <begin position="34"/>
        <end position="58"/>
    </location>
</feature>
<keyword evidence="1" id="KW-1133">Transmembrane helix</keyword>
<feature type="transmembrane region" description="Helical" evidence="1">
    <location>
        <begin position="272"/>
        <end position="289"/>
    </location>
</feature>
<evidence type="ECO:0000256" key="1">
    <source>
        <dbReference type="SAM" id="Phobius"/>
    </source>
</evidence>
<name>A0A212KFN8_9FIRM</name>
<organism evidence="2">
    <name type="scientific">uncultured Eubacteriales bacterium</name>
    <dbReference type="NCBI Taxonomy" id="172733"/>
    <lineage>
        <taxon>Bacteria</taxon>
        <taxon>Bacillati</taxon>
        <taxon>Bacillota</taxon>
        <taxon>Clostridia</taxon>
        <taxon>Eubacteriales</taxon>
        <taxon>environmental samples</taxon>
    </lineage>
</organism>
<evidence type="ECO:0000313" key="2">
    <source>
        <dbReference type="EMBL" id="SBW10479.1"/>
    </source>
</evidence>
<dbReference type="AlphaFoldDB" id="A0A212KFN8"/>
<reference evidence="2" key="1">
    <citation type="submission" date="2016-04" db="EMBL/GenBank/DDBJ databases">
        <authorList>
            <person name="Evans L.H."/>
            <person name="Alamgir A."/>
            <person name="Owens N."/>
            <person name="Weber N.D."/>
            <person name="Virtaneva K."/>
            <person name="Barbian K."/>
            <person name="Babar A."/>
            <person name="Rosenke K."/>
        </authorList>
    </citation>
    <scope>NUCLEOTIDE SEQUENCE</scope>
    <source>
        <strain evidence="2">86</strain>
    </source>
</reference>
<sequence length="397" mass="42556">MGCEMRAAIKDKFFCWAYPLVTVSLVLWCLYSHAYYALACVACSILFWIVQLILSALLRKSEALQKERCAFIGFLLAVPALGTIAVGALFLLRRPSGPALMACAAAALFVCLLLQMISLRGDGSPAGRFLRLTLGAAMSSPLSLTMLVLYGAETEDTAALSGVLIGLFGVGALLVSATLVLVAFCGYRSARESVRLAADLFRRKKLVFTRLSIMKDGFLVAGKAALSLLSMSFFMCASALYSAGMGVARFVAVRMHAQDRGRQLKSYRRVGGVILVSSLCYVVYASRLFSGGKTAPYPMQIGLLIALYTFAEFGVNLRDALRLRKSRALEAKALRAIGLASTLLCFVLTQTAIMSFASEGDNSIANALAGVAFGGLAALVGLYVIADSFRQKKIRTS</sequence>
<feature type="transmembrane region" description="Helical" evidence="1">
    <location>
        <begin position="207"/>
        <end position="226"/>
    </location>
</feature>
<feature type="transmembrane region" description="Helical" evidence="1">
    <location>
        <begin position="129"/>
        <end position="152"/>
    </location>
</feature>
<feature type="transmembrane region" description="Helical" evidence="1">
    <location>
        <begin position="70"/>
        <end position="92"/>
    </location>
</feature>
<accession>A0A212KFN8</accession>
<proteinExistence type="predicted"/>
<keyword evidence="1" id="KW-0472">Membrane</keyword>